<sequence length="89" mass="10035">MPDILFPVTSRICREAEEKENNKKKDPVFRSENKRFPERFSGAADPHMYSHGSLAGESSLPRELSRMKDFGRALRGKLPPAVSMPASVF</sequence>
<comment type="caution">
    <text evidence="2">The sequence shown here is derived from an EMBL/GenBank/DDBJ whole genome shotgun (WGS) entry which is preliminary data.</text>
</comment>
<accession>A0AAV4UUJ0</accession>
<dbReference type="Proteomes" id="UP001054945">
    <property type="component" value="Unassembled WGS sequence"/>
</dbReference>
<evidence type="ECO:0000313" key="3">
    <source>
        <dbReference type="Proteomes" id="UP001054945"/>
    </source>
</evidence>
<keyword evidence="3" id="KW-1185">Reference proteome</keyword>
<dbReference type="AlphaFoldDB" id="A0AAV4UUJ0"/>
<name>A0AAV4UUJ0_CAEEX</name>
<feature type="compositionally biased region" description="Basic and acidic residues" evidence="1">
    <location>
        <begin position="17"/>
        <end position="38"/>
    </location>
</feature>
<gene>
    <name evidence="2" type="ORF">CEXT_307351</name>
</gene>
<feature type="region of interest" description="Disordered" evidence="1">
    <location>
        <begin position="17"/>
        <end position="61"/>
    </location>
</feature>
<evidence type="ECO:0000313" key="2">
    <source>
        <dbReference type="EMBL" id="GIY61551.1"/>
    </source>
</evidence>
<proteinExistence type="predicted"/>
<reference evidence="2 3" key="1">
    <citation type="submission" date="2021-06" db="EMBL/GenBank/DDBJ databases">
        <title>Caerostris extrusa draft genome.</title>
        <authorList>
            <person name="Kono N."/>
            <person name="Arakawa K."/>
        </authorList>
    </citation>
    <scope>NUCLEOTIDE SEQUENCE [LARGE SCALE GENOMIC DNA]</scope>
</reference>
<protein>
    <submittedName>
        <fullName evidence="2">Uncharacterized protein</fullName>
    </submittedName>
</protein>
<dbReference type="EMBL" id="BPLR01013480">
    <property type="protein sequence ID" value="GIY61551.1"/>
    <property type="molecule type" value="Genomic_DNA"/>
</dbReference>
<evidence type="ECO:0000256" key="1">
    <source>
        <dbReference type="SAM" id="MobiDB-lite"/>
    </source>
</evidence>
<organism evidence="2 3">
    <name type="scientific">Caerostris extrusa</name>
    <name type="common">Bark spider</name>
    <name type="synonym">Caerostris bankana</name>
    <dbReference type="NCBI Taxonomy" id="172846"/>
    <lineage>
        <taxon>Eukaryota</taxon>
        <taxon>Metazoa</taxon>
        <taxon>Ecdysozoa</taxon>
        <taxon>Arthropoda</taxon>
        <taxon>Chelicerata</taxon>
        <taxon>Arachnida</taxon>
        <taxon>Araneae</taxon>
        <taxon>Araneomorphae</taxon>
        <taxon>Entelegynae</taxon>
        <taxon>Araneoidea</taxon>
        <taxon>Araneidae</taxon>
        <taxon>Caerostris</taxon>
    </lineage>
</organism>